<gene>
    <name evidence="2" type="ORF">CEV31_4242</name>
</gene>
<reference evidence="2 3" key="1">
    <citation type="submission" date="2017-07" db="EMBL/GenBank/DDBJ databases">
        <title>Phylogenetic study on the rhizospheric bacterium Ochrobactrum sp. A44.</title>
        <authorList>
            <person name="Krzyzanowska D.M."/>
            <person name="Ossowicki A."/>
            <person name="Rajewska M."/>
            <person name="Maciag T."/>
            <person name="Kaczynski Z."/>
            <person name="Czerwicka M."/>
            <person name="Jafra S."/>
        </authorList>
    </citation>
    <scope>NUCLEOTIDE SEQUENCE [LARGE SCALE GENOMIC DNA]</scope>
    <source>
        <strain evidence="2 3">DSM 7216</strain>
    </source>
</reference>
<evidence type="ECO:0000313" key="2">
    <source>
        <dbReference type="EMBL" id="OYR18230.1"/>
    </source>
</evidence>
<comment type="caution">
    <text evidence="2">The sequence shown here is derived from an EMBL/GenBank/DDBJ whole genome shotgun (WGS) entry which is preliminary data.</text>
</comment>
<organism evidence="2 3">
    <name type="scientific">Brucella thiophenivorans</name>
    <dbReference type="NCBI Taxonomy" id="571255"/>
    <lineage>
        <taxon>Bacteria</taxon>
        <taxon>Pseudomonadati</taxon>
        <taxon>Pseudomonadota</taxon>
        <taxon>Alphaproteobacteria</taxon>
        <taxon>Hyphomicrobiales</taxon>
        <taxon>Brucellaceae</taxon>
        <taxon>Brucella/Ochrobactrum group</taxon>
        <taxon>Brucella</taxon>
    </lineage>
</organism>
<dbReference type="AlphaFoldDB" id="A0A256FU03"/>
<keyword evidence="3" id="KW-1185">Reference proteome</keyword>
<name>A0A256FU03_9HYPH</name>
<sequence>MTALTLEDRIRFDAAQNEEMGASTLNVISSVTGLIAFFAIIIFGFSNQSSTKPLPIHISNPDFAYVERVHAPVALSATEEALNLVIEAMND</sequence>
<dbReference type="RefSeq" id="WP_094507391.1">
    <property type="nucleotide sequence ID" value="NZ_JBHEEK010000015.1"/>
</dbReference>
<keyword evidence="1" id="KW-0472">Membrane</keyword>
<evidence type="ECO:0000313" key="3">
    <source>
        <dbReference type="Proteomes" id="UP000215590"/>
    </source>
</evidence>
<protein>
    <submittedName>
        <fullName evidence="2">Uncharacterized protein</fullName>
    </submittedName>
</protein>
<feature type="transmembrane region" description="Helical" evidence="1">
    <location>
        <begin position="27"/>
        <end position="45"/>
    </location>
</feature>
<keyword evidence="1" id="KW-0812">Transmembrane</keyword>
<evidence type="ECO:0000256" key="1">
    <source>
        <dbReference type="SAM" id="Phobius"/>
    </source>
</evidence>
<dbReference type="Proteomes" id="UP000215590">
    <property type="component" value="Unassembled WGS sequence"/>
</dbReference>
<accession>A0A256FU03</accession>
<keyword evidence="1" id="KW-1133">Transmembrane helix</keyword>
<proteinExistence type="predicted"/>
<dbReference type="EMBL" id="NNRJ01000027">
    <property type="protein sequence ID" value="OYR18230.1"/>
    <property type="molecule type" value="Genomic_DNA"/>
</dbReference>